<dbReference type="Proteomes" id="UP000799755">
    <property type="component" value="Unassembled WGS sequence"/>
</dbReference>
<keyword evidence="2" id="KW-1185">Reference proteome</keyword>
<evidence type="ECO:0000313" key="2">
    <source>
        <dbReference type="Proteomes" id="UP000799755"/>
    </source>
</evidence>
<accession>A0ACB6QEQ4</accession>
<protein>
    <submittedName>
        <fullName evidence="1">Uncharacterized protein</fullName>
    </submittedName>
</protein>
<feature type="non-terminal residue" evidence="1">
    <location>
        <position position="439"/>
    </location>
</feature>
<organism evidence="1 2">
    <name type="scientific">Lindgomyces ingoldianus</name>
    <dbReference type="NCBI Taxonomy" id="673940"/>
    <lineage>
        <taxon>Eukaryota</taxon>
        <taxon>Fungi</taxon>
        <taxon>Dikarya</taxon>
        <taxon>Ascomycota</taxon>
        <taxon>Pezizomycotina</taxon>
        <taxon>Dothideomycetes</taxon>
        <taxon>Pleosporomycetidae</taxon>
        <taxon>Pleosporales</taxon>
        <taxon>Lindgomycetaceae</taxon>
        <taxon>Lindgomyces</taxon>
    </lineage>
</organism>
<proteinExistence type="predicted"/>
<reference evidence="1" key="1">
    <citation type="journal article" date="2020" name="Stud. Mycol.">
        <title>101 Dothideomycetes genomes: a test case for predicting lifestyles and emergence of pathogens.</title>
        <authorList>
            <person name="Haridas S."/>
            <person name="Albert R."/>
            <person name="Binder M."/>
            <person name="Bloem J."/>
            <person name="Labutti K."/>
            <person name="Salamov A."/>
            <person name="Andreopoulos B."/>
            <person name="Baker S."/>
            <person name="Barry K."/>
            <person name="Bills G."/>
            <person name="Bluhm B."/>
            <person name="Cannon C."/>
            <person name="Castanera R."/>
            <person name="Culley D."/>
            <person name="Daum C."/>
            <person name="Ezra D."/>
            <person name="Gonzalez J."/>
            <person name="Henrissat B."/>
            <person name="Kuo A."/>
            <person name="Liang C."/>
            <person name="Lipzen A."/>
            <person name="Lutzoni F."/>
            <person name="Magnuson J."/>
            <person name="Mondo S."/>
            <person name="Nolan M."/>
            <person name="Ohm R."/>
            <person name="Pangilinan J."/>
            <person name="Park H.-J."/>
            <person name="Ramirez L."/>
            <person name="Alfaro M."/>
            <person name="Sun H."/>
            <person name="Tritt A."/>
            <person name="Yoshinaga Y."/>
            <person name="Zwiers L.-H."/>
            <person name="Turgeon B."/>
            <person name="Goodwin S."/>
            <person name="Spatafora J."/>
            <person name="Crous P."/>
            <person name="Grigoriev I."/>
        </authorList>
    </citation>
    <scope>NUCLEOTIDE SEQUENCE</scope>
    <source>
        <strain evidence="1">ATCC 200398</strain>
    </source>
</reference>
<comment type="caution">
    <text evidence="1">The sequence shown here is derived from an EMBL/GenBank/DDBJ whole genome shotgun (WGS) entry which is preliminary data.</text>
</comment>
<sequence length="439" mass="50915">MVTLISEAHAKCWIAFEDLVSALNHPVRDFRAQLPPKEIHDEFDKYKIWAGNTGAAHSGKRFEISLDYRLREASFFKNQVLGLLKTLEEKVRSTASLVRNERKPFEEEDNEEDEDDAKASASDATEEDDEESEETPKSEIPRLLESIKFTIASLYRIPIRKPAPLDRLKHKTSLDSSSYQHFDVLYVVDKFKDLNPDLATRLGKAITRRRQVLRYREDHKSSLDTSRVASSRFTLRSKATTLIPGDTSLIVSDTVLDSTALYPPSVAESKSSMASSFAGNDLAVEVPPRPKGEDGYELDLFECPYCLITKNITTDRQWKKHVLEDLQPYICTYEDCDLYDHFFENRDAWFKHEAQHHRAKWFCNTDHHPEYDMETDFIKHMELDHNTTFDHQQFALIRDMFRQPSRSIEGTCNLCRRHSKRIKSHVSRHLQQMALFALP</sequence>
<gene>
    <name evidence="1" type="ORF">BDR25DRAFT_296597</name>
</gene>
<evidence type="ECO:0000313" key="1">
    <source>
        <dbReference type="EMBL" id="KAF2464630.1"/>
    </source>
</evidence>
<dbReference type="EMBL" id="MU003535">
    <property type="protein sequence ID" value="KAF2464630.1"/>
    <property type="molecule type" value="Genomic_DNA"/>
</dbReference>
<name>A0ACB6QEQ4_9PLEO</name>